<gene>
    <name evidence="1" type="ORF">CALMAC_LOCUS19815</name>
</gene>
<evidence type="ECO:0000313" key="1">
    <source>
        <dbReference type="EMBL" id="VEN62799.1"/>
    </source>
</evidence>
<proteinExistence type="predicted"/>
<keyword evidence="2" id="KW-1185">Reference proteome</keyword>
<protein>
    <submittedName>
        <fullName evidence="1">Uncharacterized protein</fullName>
    </submittedName>
</protein>
<accession>A0A653DRE8</accession>
<sequence>MSFMSRSVAV</sequence>
<reference evidence="1 2" key="1">
    <citation type="submission" date="2019-01" db="EMBL/GenBank/DDBJ databases">
        <authorList>
            <person name="Sayadi A."/>
        </authorList>
    </citation>
    <scope>NUCLEOTIDE SEQUENCE [LARGE SCALE GENOMIC DNA]</scope>
</reference>
<dbReference type="OrthoDB" id="7554902at2759"/>
<name>A0A653DRE8_CALMS</name>
<dbReference type="Proteomes" id="UP000410492">
    <property type="component" value="Unassembled WGS sequence"/>
</dbReference>
<organism evidence="1 2">
    <name type="scientific">Callosobruchus maculatus</name>
    <name type="common">Southern cowpea weevil</name>
    <name type="synonym">Pulse bruchid</name>
    <dbReference type="NCBI Taxonomy" id="64391"/>
    <lineage>
        <taxon>Eukaryota</taxon>
        <taxon>Metazoa</taxon>
        <taxon>Ecdysozoa</taxon>
        <taxon>Arthropoda</taxon>
        <taxon>Hexapoda</taxon>
        <taxon>Insecta</taxon>
        <taxon>Pterygota</taxon>
        <taxon>Neoptera</taxon>
        <taxon>Endopterygota</taxon>
        <taxon>Coleoptera</taxon>
        <taxon>Polyphaga</taxon>
        <taxon>Cucujiformia</taxon>
        <taxon>Chrysomeloidea</taxon>
        <taxon>Chrysomelidae</taxon>
        <taxon>Bruchinae</taxon>
        <taxon>Bruchini</taxon>
        <taxon>Callosobruchus</taxon>
    </lineage>
</organism>
<evidence type="ECO:0000313" key="2">
    <source>
        <dbReference type="Proteomes" id="UP000410492"/>
    </source>
</evidence>
<dbReference type="EMBL" id="CAACVG010014162">
    <property type="protein sequence ID" value="VEN62799.1"/>
    <property type="molecule type" value="Genomic_DNA"/>
</dbReference>